<dbReference type="InterPro" id="IPR051258">
    <property type="entry name" value="Diverse_Substrate_Transporter"/>
</dbReference>
<feature type="transmembrane region" description="Helical" evidence="7">
    <location>
        <begin position="26"/>
        <end position="44"/>
    </location>
</feature>
<evidence type="ECO:0000256" key="6">
    <source>
        <dbReference type="ARBA" id="ARBA00023136"/>
    </source>
</evidence>
<protein>
    <submittedName>
        <fullName evidence="9">DMT family transporter</fullName>
    </submittedName>
</protein>
<keyword evidence="5 7" id="KW-1133">Transmembrane helix</keyword>
<gene>
    <name evidence="9" type="ORF">HJG54_30545</name>
</gene>
<feature type="domain" description="EamA" evidence="8">
    <location>
        <begin position="4"/>
        <end position="130"/>
    </location>
</feature>
<evidence type="ECO:0000256" key="4">
    <source>
        <dbReference type="ARBA" id="ARBA00022692"/>
    </source>
</evidence>
<feature type="transmembrane region" description="Helical" evidence="7">
    <location>
        <begin position="115"/>
        <end position="131"/>
    </location>
</feature>
<keyword evidence="4 7" id="KW-0812">Transmembrane</keyword>
<sequence>MTTVGCAVGVAVYILALEVIAPRHSALPLIAVQLVTMAVLGLTFSTSELIEQMAAIANQFNSLLYLSLIVTATPIWTQAVAQRWVAAHEAALLYTLEPIFASIFSFWFLGESFSWRGIIGAGLVLAATVFSQRRR</sequence>
<accession>A0AA97AK07</accession>
<evidence type="ECO:0000256" key="2">
    <source>
        <dbReference type="ARBA" id="ARBA00007362"/>
    </source>
</evidence>
<dbReference type="EMBL" id="CP053587">
    <property type="protein sequence ID" value="WNZ27239.1"/>
    <property type="molecule type" value="Genomic_DNA"/>
</dbReference>
<dbReference type="PANTHER" id="PTHR42920:SF5">
    <property type="entry name" value="EAMA DOMAIN-CONTAINING PROTEIN"/>
    <property type="match status" value="1"/>
</dbReference>
<evidence type="ECO:0000256" key="5">
    <source>
        <dbReference type="ARBA" id="ARBA00022989"/>
    </source>
</evidence>
<evidence type="ECO:0000256" key="3">
    <source>
        <dbReference type="ARBA" id="ARBA00022475"/>
    </source>
</evidence>
<organism evidence="9">
    <name type="scientific">Leptolyngbya sp. NK1-12</name>
    <dbReference type="NCBI Taxonomy" id="2547451"/>
    <lineage>
        <taxon>Bacteria</taxon>
        <taxon>Bacillati</taxon>
        <taxon>Cyanobacteriota</taxon>
        <taxon>Cyanophyceae</taxon>
        <taxon>Leptolyngbyales</taxon>
        <taxon>Leptolyngbyaceae</taxon>
        <taxon>Leptolyngbya group</taxon>
        <taxon>Leptolyngbya</taxon>
    </lineage>
</organism>
<dbReference type="InterPro" id="IPR037185">
    <property type="entry name" value="EmrE-like"/>
</dbReference>
<evidence type="ECO:0000259" key="8">
    <source>
        <dbReference type="Pfam" id="PF00892"/>
    </source>
</evidence>
<name>A0AA97AK07_9CYAN</name>
<evidence type="ECO:0000313" key="9">
    <source>
        <dbReference type="EMBL" id="WNZ27239.1"/>
    </source>
</evidence>
<dbReference type="PANTHER" id="PTHR42920">
    <property type="entry name" value="OS03G0707200 PROTEIN-RELATED"/>
    <property type="match status" value="1"/>
</dbReference>
<proteinExistence type="inferred from homology"/>
<comment type="similarity">
    <text evidence="2">Belongs to the EamA transporter family.</text>
</comment>
<keyword evidence="3" id="KW-1003">Cell membrane</keyword>
<dbReference type="RefSeq" id="WP_316436884.1">
    <property type="nucleotide sequence ID" value="NZ_CP053587.1"/>
</dbReference>
<dbReference type="AlphaFoldDB" id="A0AA97AK07"/>
<comment type="subcellular location">
    <subcellularLocation>
        <location evidence="1">Cell membrane</location>
        <topology evidence="1">Multi-pass membrane protein</topology>
    </subcellularLocation>
</comment>
<dbReference type="SUPFAM" id="SSF103481">
    <property type="entry name" value="Multidrug resistance efflux transporter EmrE"/>
    <property type="match status" value="1"/>
</dbReference>
<evidence type="ECO:0000256" key="1">
    <source>
        <dbReference type="ARBA" id="ARBA00004651"/>
    </source>
</evidence>
<feature type="transmembrane region" description="Helical" evidence="7">
    <location>
        <begin position="91"/>
        <end position="109"/>
    </location>
</feature>
<dbReference type="GO" id="GO:0005886">
    <property type="term" value="C:plasma membrane"/>
    <property type="evidence" value="ECO:0007669"/>
    <property type="project" value="UniProtKB-SubCell"/>
</dbReference>
<evidence type="ECO:0000256" key="7">
    <source>
        <dbReference type="SAM" id="Phobius"/>
    </source>
</evidence>
<reference evidence="9" key="1">
    <citation type="submission" date="2020-05" db="EMBL/GenBank/DDBJ databases">
        <authorList>
            <person name="Zhu T."/>
            <person name="Keshari N."/>
            <person name="Lu X."/>
        </authorList>
    </citation>
    <scope>NUCLEOTIDE SEQUENCE</scope>
    <source>
        <strain evidence="9">NK1-12</strain>
    </source>
</reference>
<dbReference type="Pfam" id="PF00892">
    <property type="entry name" value="EamA"/>
    <property type="match status" value="1"/>
</dbReference>
<dbReference type="InterPro" id="IPR000620">
    <property type="entry name" value="EamA_dom"/>
</dbReference>
<keyword evidence="6 7" id="KW-0472">Membrane</keyword>